<dbReference type="GeneID" id="113143969"/>
<dbReference type="InParanoid" id="A0A3Q3MPS7"/>
<dbReference type="PRINTS" id="PR00454">
    <property type="entry name" value="ETSDOMAIN"/>
</dbReference>
<evidence type="ECO:0000256" key="5">
    <source>
        <dbReference type="ARBA" id="ARBA00023125"/>
    </source>
</evidence>
<evidence type="ECO:0000256" key="1">
    <source>
        <dbReference type="ARBA" id="ARBA00004123"/>
    </source>
</evidence>
<reference evidence="12" key="1">
    <citation type="submission" date="2025-08" db="UniProtKB">
        <authorList>
            <consortium name="Ensembl"/>
        </authorList>
    </citation>
    <scope>IDENTIFICATION</scope>
</reference>
<keyword evidence="5 9" id="KW-0238">DNA-binding</keyword>
<keyword evidence="4" id="KW-0805">Transcription regulation</keyword>
<evidence type="ECO:0000256" key="3">
    <source>
        <dbReference type="ARBA" id="ARBA00022553"/>
    </source>
</evidence>
<dbReference type="RefSeq" id="XP_026185368.1">
    <property type="nucleotide sequence ID" value="XM_026329583.1"/>
</dbReference>
<dbReference type="Pfam" id="PF12310">
    <property type="entry name" value="Elf-1_N"/>
    <property type="match status" value="1"/>
</dbReference>
<dbReference type="PROSITE" id="PS00345">
    <property type="entry name" value="ETS_DOMAIN_1"/>
    <property type="match status" value="1"/>
</dbReference>
<feature type="compositionally biased region" description="Basic and acidic residues" evidence="10">
    <location>
        <begin position="340"/>
        <end position="350"/>
    </location>
</feature>
<dbReference type="GO" id="GO:0005634">
    <property type="term" value="C:nucleus"/>
    <property type="evidence" value="ECO:0007669"/>
    <property type="project" value="UniProtKB-SubCell"/>
</dbReference>
<name>A0A3Q3MPS7_9TELE</name>
<organism evidence="12 13">
    <name type="scientific">Mastacembelus armatus</name>
    <name type="common">zig-zag eel</name>
    <dbReference type="NCBI Taxonomy" id="205130"/>
    <lineage>
        <taxon>Eukaryota</taxon>
        <taxon>Metazoa</taxon>
        <taxon>Chordata</taxon>
        <taxon>Craniata</taxon>
        <taxon>Vertebrata</taxon>
        <taxon>Euteleostomi</taxon>
        <taxon>Actinopterygii</taxon>
        <taxon>Neopterygii</taxon>
        <taxon>Teleostei</taxon>
        <taxon>Neoteleostei</taxon>
        <taxon>Acanthomorphata</taxon>
        <taxon>Anabantaria</taxon>
        <taxon>Synbranchiformes</taxon>
        <taxon>Mastacembelidae</taxon>
        <taxon>Mastacembelus</taxon>
    </lineage>
</organism>
<dbReference type="SMART" id="SM00413">
    <property type="entry name" value="ETS"/>
    <property type="match status" value="1"/>
</dbReference>
<dbReference type="InterPro" id="IPR036388">
    <property type="entry name" value="WH-like_DNA-bd_sf"/>
</dbReference>
<dbReference type="GO" id="GO:0043565">
    <property type="term" value="F:sequence-specific DNA binding"/>
    <property type="evidence" value="ECO:0007669"/>
    <property type="project" value="InterPro"/>
</dbReference>
<keyword evidence="6" id="KW-0010">Activator</keyword>
<dbReference type="InterPro" id="IPR046328">
    <property type="entry name" value="ETS_fam"/>
</dbReference>
<dbReference type="Ensembl" id="ENSMAMT00000030379.2">
    <property type="protein sequence ID" value="ENSMAMP00000029612.1"/>
    <property type="gene ID" value="ENSMAMG00000019955.2"/>
</dbReference>
<proteinExistence type="inferred from homology"/>
<comment type="subcellular location">
    <subcellularLocation>
        <location evidence="1 9">Nucleus</location>
    </subcellularLocation>
</comment>
<dbReference type="PANTHER" id="PTHR11849">
    <property type="entry name" value="ETS"/>
    <property type="match status" value="1"/>
</dbReference>
<sequence>MTTAVQPSELVFEFASNGMDEINQLDDPSVFPAVIVEQVPAADLLQVYSGLESDEVTNGIMVDTTLHVVEEQSIMVGGVDLSETRVSGAEDSIETSEAAAALLNMESPNNILDEKRMIHSYGTLLESDLTYNPLRPDQMDSGTLDVSLDEDTSSIDEILQKSPLKPQKKTKVRKPRTVRPCSPITTPSLPLKKKSKEGKGNTIYLWEFLLALLQDKNTCPKYIKWTQREKGIFKLVDSKAVSKLWGKHKNKPDMNYETMGRALRYYYQRGILAKVEGQRLVYQFKEMPADLVVIEDEEPGSDANGGTGNQRSSNGRSMVRGGSKGHGKAHGQHQVSVKPMKKEPNDECMHQEANGRQPEQLLHSVHMLQVNEAIQDPTQAMRTITARASVPMVLTSSGSLQSVPLTTVLANGDSSHSSPPRVILHTMPSTTAGGKDVLTIQTASLTGGANSLQDGLPQQLLVTSLGPSAVSSSPSSCTSPQGVINSTASNLNSLPRLVAINTTCGQTMVAQQPGTVIATVLKSSDLSGLQVKEEMLDPSYFQSIVNSDPSLAVHTFEKEEMEVEEAELQYRTVITDTSQSHGLGDASHTIINGHYSQSSSPSEGLTPVEELEVRGEMSLQPEQGIKGLQELPLSLQLPANFIQIKTEPAEA</sequence>
<dbReference type="FunFam" id="1.10.10.10:FF:000066">
    <property type="entry name" value="ETS-related transcription factor Elf-2 isoform X1"/>
    <property type="match status" value="1"/>
</dbReference>
<comment type="similarity">
    <text evidence="2 9">Belongs to the ETS family.</text>
</comment>
<dbReference type="SUPFAM" id="SSF46785">
    <property type="entry name" value="Winged helix' DNA-binding domain"/>
    <property type="match status" value="1"/>
</dbReference>
<dbReference type="GeneTree" id="ENSGT00940000157039"/>
<dbReference type="PANTHER" id="PTHR11849:SF170">
    <property type="entry name" value="ETS-RELATED TRANSCRIPTION FACTOR ELF-4"/>
    <property type="match status" value="1"/>
</dbReference>
<evidence type="ECO:0000256" key="8">
    <source>
        <dbReference type="ARBA" id="ARBA00023242"/>
    </source>
</evidence>
<dbReference type="InterPro" id="IPR000418">
    <property type="entry name" value="Ets_dom"/>
</dbReference>
<feature type="compositionally biased region" description="Basic residues" evidence="10">
    <location>
        <begin position="166"/>
        <end position="177"/>
    </location>
</feature>
<evidence type="ECO:0000256" key="7">
    <source>
        <dbReference type="ARBA" id="ARBA00023163"/>
    </source>
</evidence>
<evidence type="ECO:0000256" key="9">
    <source>
        <dbReference type="RuleBase" id="RU004019"/>
    </source>
</evidence>
<feature type="domain" description="ETS" evidence="11">
    <location>
        <begin position="203"/>
        <end position="285"/>
    </location>
</feature>
<evidence type="ECO:0000313" key="13">
    <source>
        <dbReference type="Proteomes" id="UP000261640"/>
    </source>
</evidence>
<dbReference type="AlphaFoldDB" id="A0A3Q3MPS7"/>
<dbReference type="GO" id="GO:0045893">
    <property type="term" value="P:positive regulation of DNA-templated transcription"/>
    <property type="evidence" value="ECO:0007669"/>
    <property type="project" value="UniProtKB-ARBA"/>
</dbReference>
<dbReference type="GO" id="GO:0000981">
    <property type="term" value="F:DNA-binding transcription factor activity, RNA polymerase II-specific"/>
    <property type="evidence" value="ECO:0007669"/>
    <property type="project" value="TreeGrafter"/>
</dbReference>
<evidence type="ECO:0000256" key="6">
    <source>
        <dbReference type="ARBA" id="ARBA00023159"/>
    </source>
</evidence>
<protein>
    <submittedName>
        <fullName evidence="12">E74-like ETS transcription factor 1</fullName>
    </submittedName>
</protein>
<feature type="region of interest" description="Disordered" evidence="10">
    <location>
        <begin position="165"/>
        <end position="193"/>
    </location>
</feature>
<dbReference type="Pfam" id="PF00178">
    <property type="entry name" value="Ets"/>
    <property type="match status" value="1"/>
</dbReference>
<dbReference type="OrthoDB" id="8196042at2759"/>
<dbReference type="Proteomes" id="UP000261640">
    <property type="component" value="Unplaced"/>
</dbReference>
<dbReference type="InterPro" id="IPR036390">
    <property type="entry name" value="WH_DNA-bd_sf"/>
</dbReference>
<keyword evidence="7" id="KW-0804">Transcription</keyword>
<feature type="region of interest" description="Disordered" evidence="10">
    <location>
        <begin position="296"/>
        <end position="351"/>
    </location>
</feature>
<keyword evidence="3" id="KW-0597">Phosphoprotein</keyword>
<dbReference type="PROSITE" id="PS50061">
    <property type="entry name" value="ETS_DOMAIN_3"/>
    <property type="match status" value="1"/>
</dbReference>
<dbReference type="RefSeq" id="XP_026185367.1">
    <property type="nucleotide sequence ID" value="XM_026329582.2"/>
</dbReference>
<accession>A0A3Q3MPS7</accession>
<evidence type="ECO:0000256" key="2">
    <source>
        <dbReference type="ARBA" id="ARBA00005562"/>
    </source>
</evidence>
<dbReference type="InterPro" id="IPR022084">
    <property type="entry name" value="TF_Elf_N"/>
</dbReference>
<evidence type="ECO:0000313" key="12">
    <source>
        <dbReference type="Ensembl" id="ENSMAMP00000029612.1"/>
    </source>
</evidence>
<dbReference type="CTD" id="1997"/>
<dbReference type="Gene3D" id="1.10.10.10">
    <property type="entry name" value="Winged helix-like DNA-binding domain superfamily/Winged helix DNA-binding domain"/>
    <property type="match status" value="1"/>
</dbReference>
<keyword evidence="13" id="KW-1185">Reference proteome</keyword>
<dbReference type="GO" id="GO:0030154">
    <property type="term" value="P:cell differentiation"/>
    <property type="evidence" value="ECO:0007669"/>
    <property type="project" value="TreeGrafter"/>
</dbReference>
<evidence type="ECO:0000259" key="11">
    <source>
        <dbReference type="PROSITE" id="PS50061"/>
    </source>
</evidence>
<reference evidence="12" key="2">
    <citation type="submission" date="2025-09" db="UniProtKB">
        <authorList>
            <consortium name="Ensembl"/>
        </authorList>
    </citation>
    <scope>IDENTIFICATION</scope>
</reference>
<dbReference type="PROSITE" id="PS00346">
    <property type="entry name" value="ETS_DOMAIN_2"/>
    <property type="match status" value="1"/>
</dbReference>
<keyword evidence="8 9" id="KW-0539">Nucleus</keyword>
<evidence type="ECO:0000256" key="4">
    <source>
        <dbReference type="ARBA" id="ARBA00023015"/>
    </source>
</evidence>
<dbReference type="STRING" id="205130.ENSMAMP00000029612"/>
<evidence type="ECO:0000256" key="10">
    <source>
        <dbReference type="SAM" id="MobiDB-lite"/>
    </source>
</evidence>